<organism evidence="9 11">
    <name type="scientific">Synchytrium endobioticum</name>
    <dbReference type="NCBI Taxonomy" id="286115"/>
    <lineage>
        <taxon>Eukaryota</taxon>
        <taxon>Fungi</taxon>
        <taxon>Fungi incertae sedis</taxon>
        <taxon>Chytridiomycota</taxon>
        <taxon>Chytridiomycota incertae sedis</taxon>
        <taxon>Chytridiomycetes</taxon>
        <taxon>Synchytriales</taxon>
        <taxon>Synchytriaceae</taxon>
        <taxon>Synchytrium</taxon>
    </lineage>
</organism>
<dbReference type="GO" id="GO:0005783">
    <property type="term" value="C:endoplasmic reticulum"/>
    <property type="evidence" value="ECO:0007669"/>
    <property type="project" value="TreeGrafter"/>
</dbReference>
<dbReference type="VEuPathDB" id="FungiDB:SeMB42_g04074"/>
<sequence length="277" mass="31853">MTGTTFFDQIGLPLLNTHGYTVLKSLGVWQCLYILSHPISSYMSSTYKKITPTKQAEWCSRLVSTAHALVVCYLSIPLLSDPVLSRDKVFAFTEGASHTASVTIGYFLWDTIVSLYSVETAGPSFLFHALISLIAFLLTMQPFLMYFIGPFLLFEISTPLLNINWFCDKLNMTGSTLQLINGILLILSFFCVRMIYGLYLNYDMFYSFYLQRDKISPYVIVIYGACNVSETILNFFWFYKIIDAIRRRFIKRTPPSRKQDVVQHSNGMPDHQFEKEE</sequence>
<feature type="transmembrane region" description="Helical" evidence="7">
    <location>
        <begin position="125"/>
        <end position="141"/>
    </location>
</feature>
<dbReference type="Proteomes" id="UP000317494">
    <property type="component" value="Unassembled WGS sequence"/>
</dbReference>
<comment type="subcellular location">
    <subcellularLocation>
        <location evidence="1">Membrane</location>
        <topology evidence="1">Multi-pass membrane protein</topology>
    </subcellularLocation>
</comment>
<comment type="caution">
    <text evidence="9">The sequence shown here is derived from an EMBL/GenBank/DDBJ whole genome shotgun (WGS) entry which is preliminary data.</text>
</comment>
<dbReference type="EMBL" id="QEAM01000110">
    <property type="protein sequence ID" value="TPX46211.1"/>
    <property type="molecule type" value="Genomic_DNA"/>
</dbReference>
<feature type="region of interest" description="Disordered" evidence="6">
    <location>
        <begin position="256"/>
        <end position="277"/>
    </location>
</feature>
<keyword evidence="11" id="KW-1185">Reference proteome</keyword>
<evidence type="ECO:0000256" key="7">
    <source>
        <dbReference type="SAM" id="Phobius"/>
    </source>
</evidence>
<dbReference type="GO" id="GO:0055088">
    <property type="term" value="P:lipid homeostasis"/>
    <property type="evidence" value="ECO:0007669"/>
    <property type="project" value="TreeGrafter"/>
</dbReference>
<dbReference type="PANTHER" id="PTHR13439:SF0">
    <property type="entry name" value="TOPOISOMERASE I DAMAGE AFFECTED PROTEIN 4"/>
    <property type="match status" value="1"/>
</dbReference>
<feature type="transmembrane region" description="Helical" evidence="7">
    <location>
        <begin position="96"/>
        <end position="118"/>
    </location>
</feature>
<dbReference type="OrthoDB" id="10266980at2759"/>
<dbReference type="InterPro" id="IPR006634">
    <property type="entry name" value="TLC-dom"/>
</dbReference>
<keyword evidence="2 5" id="KW-0812">Transmembrane</keyword>
<dbReference type="PROSITE" id="PS50922">
    <property type="entry name" value="TLC"/>
    <property type="match status" value="1"/>
</dbReference>
<dbReference type="STRING" id="286115.A0A507D1Z2"/>
<feature type="transmembrane region" description="Helical" evidence="7">
    <location>
        <begin position="179"/>
        <end position="200"/>
    </location>
</feature>
<evidence type="ECO:0000313" key="11">
    <source>
        <dbReference type="Proteomes" id="UP000317494"/>
    </source>
</evidence>
<dbReference type="InterPro" id="IPR050846">
    <property type="entry name" value="TLCD"/>
</dbReference>
<evidence type="ECO:0000256" key="5">
    <source>
        <dbReference type="PROSITE-ProRule" id="PRU00205"/>
    </source>
</evidence>
<evidence type="ECO:0000313" key="10">
    <source>
        <dbReference type="EMBL" id="TPX46211.1"/>
    </source>
</evidence>
<keyword evidence="3 7" id="KW-1133">Transmembrane helix</keyword>
<reference evidence="11 12" key="1">
    <citation type="journal article" date="2019" name="Sci. Rep.">
        <title>Comparative genomics of chytrid fungi reveal insights into the obligate biotrophic and pathogenic lifestyle of Synchytrium endobioticum.</title>
        <authorList>
            <person name="van de Vossenberg B.T.L.H."/>
            <person name="Warris S."/>
            <person name="Nguyen H.D.T."/>
            <person name="van Gent-Pelzer M.P.E."/>
            <person name="Joly D.L."/>
            <person name="van de Geest H.C."/>
            <person name="Bonants P.J.M."/>
            <person name="Smith D.S."/>
            <person name="Levesque C.A."/>
            <person name="van der Lee T.A.J."/>
        </authorList>
    </citation>
    <scope>NUCLEOTIDE SEQUENCE [LARGE SCALE GENOMIC DNA]</scope>
    <source>
        <strain evidence="10 12">LEV6574</strain>
        <strain evidence="9 11">MB42</strain>
    </source>
</reference>
<accession>A0A507D1Z2</accession>
<dbReference type="Proteomes" id="UP000320475">
    <property type="component" value="Unassembled WGS sequence"/>
</dbReference>
<dbReference type="Pfam" id="PF03798">
    <property type="entry name" value="TRAM_LAG1_CLN8"/>
    <property type="match status" value="1"/>
</dbReference>
<evidence type="ECO:0000256" key="1">
    <source>
        <dbReference type="ARBA" id="ARBA00004141"/>
    </source>
</evidence>
<evidence type="ECO:0000256" key="4">
    <source>
        <dbReference type="ARBA" id="ARBA00023136"/>
    </source>
</evidence>
<evidence type="ECO:0000256" key="3">
    <source>
        <dbReference type="ARBA" id="ARBA00022989"/>
    </source>
</evidence>
<evidence type="ECO:0000259" key="8">
    <source>
        <dbReference type="PROSITE" id="PS50922"/>
    </source>
</evidence>
<dbReference type="AlphaFoldDB" id="A0A507D1Z2"/>
<evidence type="ECO:0000313" key="12">
    <source>
        <dbReference type="Proteomes" id="UP000320475"/>
    </source>
</evidence>
<evidence type="ECO:0000256" key="6">
    <source>
        <dbReference type="SAM" id="MobiDB-lite"/>
    </source>
</evidence>
<protein>
    <recommendedName>
        <fullName evidence="8">TLC domain-containing protein</fullName>
    </recommendedName>
</protein>
<feature type="transmembrane region" description="Helical" evidence="7">
    <location>
        <begin position="147"/>
        <end position="167"/>
    </location>
</feature>
<proteinExistence type="predicted"/>
<feature type="transmembrane region" description="Helical" evidence="7">
    <location>
        <begin position="58"/>
        <end position="76"/>
    </location>
</feature>
<gene>
    <name evidence="10" type="ORF">SeLEV6574_g03345</name>
    <name evidence="9" type="ORF">SeMB42_g04074</name>
</gene>
<dbReference type="PANTHER" id="PTHR13439">
    <property type="entry name" value="CT120 PROTEIN"/>
    <property type="match status" value="1"/>
</dbReference>
<dbReference type="EMBL" id="QEAN01000157">
    <property type="protein sequence ID" value="TPX45270.1"/>
    <property type="molecule type" value="Genomic_DNA"/>
</dbReference>
<dbReference type="GO" id="GO:0016020">
    <property type="term" value="C:membrane"/>
    <property type="evidence" value="ECO:0007669"/>
    <property type="project" value="UniProtKB-SubCell"/>
</dbReference>
<keyword evidence="4 5" id="KW-0472">Membrane</keyword>
<name>A0A507D1Z2_9FUNG</name>
<feature type="transmembrane region" description="Helical" evidence="7">
    <location>
        <begin position="220"/>
        <end position="242"/>
    </location>
</feature>
<dbReference type="SMART" id="SM00724">
    <property type="entry name" value="TLC"/>
    <property type="match status" value="1"/>
</dbReference>
<feature type="domain" description="TLC" evidence="8">
    <location>
        <begin position="53"/>
        <end position="250"/>
    </location>
</feature>
<evidence type="ECO:0000313" key="9">
    <source>
        <dbReference type="EMBL" id="TPX45270.1"/>
    </source>
</evidence>
<evidence type="ECO:0000256" key="2">
    <source>
        <dbReference type="ARBA" id="ARBA00022692"/>
    </source>
</evidence>